<dbReference type="GO" id="GO:0000139">
    <property type="term" value="C:Golgi membrane"/>
    <property type="evidence" value="ECO:0007669"/>
    <property type="project" value="UniProtKB-SubCell"/>
</dbReference>
<evidence type="ECO:0000256" key="3">
    <source>
        <dbReference type="ARBA" id="ARBA00022692"/>
    </source>
</evidence>
<dbReference type="AlphaFoldDB" id="A0AAU9MN27"/>
<organism evidence="8 9">
    <name type="scientific">Lactuca virosa</name>
    <dbReference type="NCBI Taxonomy" id="75947"/>
    <lineage>
        <taxon>Eukaryota</taxon>
        <taxon>Viridiplantae</taxon>
        <taxon>Streptophyta</taxon>
        <taxon>Embryophyta</taxon>
        <taxon>Tracheophyta</taxon>
        <taxon>Spermatophyta</taxon>
        <taxon>Magnoliopsida</taxon>
        <taxon>eudicotyledons</taxon>
        <taxon>Gunneridae</taxon>
        <taxon>Pentapetalae</taxon>
        <taxon>asterids</taxon>
        <taxon>campanulids</taxon>
        <taxon>Asterales</taxon>
        <taxon>Asteraceae</taxon>
        <taxon>Cichorioideae</taxon>
        <taxon>Cichorieae</taxon>
        <taxon>Lactucinae</taxon>
        <taxon>Lactuca</taxon>
    </lineage>
</organism>
<name>A0AAU9MN27_9ASTR</name>
<protein>
    <recommendedName>
        <fullName evidence="6">Protein YIP</fullName>
    </recommendedName>
</protein>
<accession>A0AAU9MN27</accession>
<comment type="subcellular location">
    <subcellularLocation>
        <location evidence="6">Golgi apparatus membrane</location>
        <topology evidence="6">Multi-pass membrane protein</topology>
    </subcellularLocation>
    <subcellularLocation>
        <location evidence="1">Membrane</location>
        <topology evidence="1">Multi-pass membrane protein</topology>
    </subcellularLocation>
</comment>
<keyword evidence="9" id="KW-1185">Reference proteome</keyword>
<dbReference type="Pfam" id="PF13307">
    <property type="entry name" value="Helicase_C_2"/>
    <property type="match status" value="1"/>
</dbReference>
<dbReference type="InterPro" id="IPR006977">
    <property type="entry name" value="Yip1_dom"/>
</dbReference>
<dbReference type="SMART" id="SM00491">
    <property type="entry name" value="HELICc2"/>
    <property type="match status" value="1"/>
</dbReference>
<gene>
    <name evidence="8" type="ORF">LVIROSA_LOCUS14041</name>
</gene>
<dbReference type="GO" id="GO:0016818">
    <property type="term" value="F:hydrolase activity, acting on acid anhydrides, in phosphorus-containing anhydrides"/>
    <property type="evidence" value="ECO:0007669"/>
    <property type="project" value="InterPro"/>
</dbReference>
<evidence type="ECO:0000313" key="8">
    <source>
        <dbReference type="EMBL" id="CAH1426991.1"/>
    </source>
</evidence>
<dbReference type="GO" id="GO:0016192">
    <property type="term" value="P:vesicle-mediated transport"/>
    <property type="evidence" value="ECO:0007669"/>
    <property type="project" value="InterPro"/>
</dbReference>
<comment type="similarity">
    <text evidence="2 6">Belongs to the YIP1 family.</text>
</comment>
<dbReference type="EMBL" id="CAKMRJ010002223">
    <property type="protein sequence ID" value="CAH1426991.1"/>
    <property type="molecule type" value="Genomic_DNA"/>
</dbReference>
<keyword evidence="3 6" id="KW-0812">Transmembrane</keyword>
<comment type="caution">
    <text evidence="8">The sequence shown here is derived from an EMBL/GenBank/DDBJ whole genome shotgun (WGS) entry which is preliminary data.</text>
</comment>
<dbReference type="Proteomes" id="UP001157418">
    <property type="component" value="Unassembled WGS sequence"/>
</dbReference>
<sequence>MYQSSDLIVLQSWRGLWCNLPSYYLLNLCIDFWKNTGVTSTNSSTIWERISKHKLPVVEPRQSSLFPQAIDLRDNSTTGAVFFAVCRGKVSEGLDFADQAGRVVIVTGIPFAMRNDPKIRLKREFLDQQALSQKGSKIHSQSQYLPYFDVDTSDVLERIKDSLLPFGGRFNEKTASNPDLYGPFWICTTLIFVAASIGTFVTYLAHKLQHKEWNYDINLVTWSDGVFYGYVLVVPLCLYIILKYFSAPSGLVQLFCLYGYSVFIFIPAMGDIYQVEASYENQQQIMRIKTLFHKKSSGGYFIGDKTQPSSCKGLIHNY</sequence>
<evidence type="ECO:0000256" key="1">
    <source>
        <dbReference type="ARBA" id="ARBA00004141"/>
    </source>
</evidence>
<feature type="domain" description="ATP-dependent helicase C-terminal" evidence="7">
    <location>
        <begin position="23"/>
        <end position="172"/>
    </location>
</feature>
<comment type="caution">
    <text evidence="6">Lacks conserved residue(s) required for the propagation of feature annotation.</text>
</comment>
<reference evidence="8 9" key="1">
    <citation type="submission" date="2022-01" db="EMBL/GenBank/DDBJ databases">
        <authorList>
            <person name="Xiong W."/>
            <person name="Schranz E."/>
        </authorList>
    </citation>
    <scope>NUCLEOTIDE SEQUENCE [LARGE SCALE GENOMIC DNA]</scope>
</reference>
<dbReference type="GO" id="GO:0031267">
    <property type="term" value="F:small GTPase binding"/>
    <property type="evidence" value="ECO:0007669"/>
    <property type="project" value="InterPro"/>
</dbReference>
<keyword evidence="4 6" id="KW-1133">Transmembrane helix</keyword>
<feature type="transmembrane region" description="Helical" evidence="6">
    <location>
        <begin position="180"/>
        <end position="205"/>
    </location>
</feature>
<evidence type="ECO:0000259" key="7">
    <source>
        <dbReference type="SMART" id="SM00491"/>
    </source>
</evidence>
<keyword evidence="5 6" id="KW-0472">Membrane</keyword>
<evidence type="ECO:0000313" key="9">
    <source>
        <dbReference type="Proteomes" id="UP001157418"/>
    </source>
</evidence>
<feature type="transmembrane region" description="Helical" evidence="6">
    <location>
        <begin position="226"/>
        <end position="245"/>
    </location>
</feature>
<evidence type="ECO:0000256" key="2">
    <source>
        <dbReference type="ARBA" id="ARBA00010596"/>
    </source>
</evidence>
<dbReference type="GO" id="GO:0006139">
    <property type="term" value="P:nucleobase-containing compound metabolic process"/>
    <property type="evidence" value="ECO:0007669"/>
    <property type="project" value="InterPro"/>
</dbReference>
<dbReference type="GO" id="GO:0005524">
    <property type="term" value="F:ATP binding"/>
    <property type="evidence" value="ECO:0007669"/>
    <property type="project" value="InterPro"/>
</dbReference>
<dbReference type="InterPro" id="IPR027417">
    <property type="entry name" value="P-loop_NTPase"/>
</dbReference>
<proteinExistence type="inferred from homology"/>
<dbReference type="PANTHER" id="PTHR12822:SF2">
    <property type="entry name" value="PROTEIN YIPF"/>
    <property type="match status" value="1"/>
</dbReference>
<dbReference type="InterPro" id="IPR006555">
    <property type="entry name" value="ATP-dep_Helicase_C"/>
</dbReference>
<evidence type="ECO:0000256" key="6">
    <source>
        <dbReference type="RuleBase" id="RU361264"/>
    </source>
</evidence>
<dbReference type="Pfam" id="PF04893">
    <property type="entry name" value="Yip1"/>
    <property type="match status" value="1"/>
</dbReference>
<dbReference type="PANTHER" id="PTHR12822">
    <property type="entry name" value="PROTEIN YIPF"/>
    <property type="match status" value="1"/>
</dbReference>
<dbReference type="GO" id="GO:0004386">
    <property type="term" value="F:helicase activity"/>
    <property type="evidence" value="ECO:0007669"/>
    <property type="project" value="InterPro"/>
</dbReference>
<dbReference type="Gene3D" id="3.40.50.300">
    <property type="entry name" value="P-loop containing nucleotide triphosphate hydrolases"/>
    <property type="match status" value="1"/>
</dbReference>
<feature type="transmembrane region" description="Helical" evidence="6">
    <location>
        <begin position="251"/>
        <end position="273"/>
    </location>
</feature>
<evidence type="ECO:0000256" key="5">
    <source>
        <dbReference type="ARBA" id="ARBA00023136"/>
    </source>
</evidence>
<evidence type="ECO:0000256" key="4">
    <source>
        <dbReference type="ARBA" id="ARBA00022989"/>
    </source>
</evidence>
<dbReference type="GO" id="GO:0003676">
    <property type="term" value="F:nucleic acid binding"/>
    <property type="evidence" value="ECO:0007669"/>
    <property type="project" value="InterPro"/>
</dbReference>
<dbReference type="InterPro" id="IPR039765">
    <property type="entry name" value="Yip5/YIPF1/YIPF2"/>
</dbReference>